<dbReference type="PROSITE" id="PS50005">
    <property type="entry name" value="TPR"/>
    <property type="match status" value="1"/>
</dbReference>
<dbReference type="Proteomes" id="UP000318331">
    <property type="component" value="Unassembled WGS sequence"/>
</dbReference>
<evidence type="ECO:0000313" key="3">
    <source>
        <dbReference type="EMBL" id="TQM63157.1"/>
    </source>
</evidence>
<dbReference type="InterPro" id="IPR019734">
    <property type="entry name" value="TPR_rpt"/>
</dbReference>
<keyword evidence="2" id="KW-0812">Transmembrane</keyword>
<keyword evidence="2" id="KW-0472">Membrane</keyword>
<protein>
    <recommendedName>
        <fullName evidence="5">Tetratricopeptide repeat protein</fullName>
    </recommendedName>
</protein>
<evidence type="ECO:0000256" key="2">
    <source>
        <dbReference type="SAM" id="Phobius"/>
    </source>
</evidence>
<proteinExistence type="predicted"/>
<gene>
    <name evidence="3" type="ORF">FB466_1411</name>
</gene>
<dbReference type="AlphaFoldDB" id="A0A543HXT9"/>
<keyword evidence="2" id="KW-1133">Transmembrane helix</keyword>
<keyword evidence="1" id="KW-0802">TPR repeat</keyword>
<evidence type="ECO:0008006" key="5">
    <source>
        <dbReference type="Google" id="ProtNLM"/>
    </source>
</evidence>
<dbReference type="EMBL" id="VFPN01000002">
    <property type="protein sequence ID" value="TQM63157.1"/>
    <property type="molecule type" value="Genomic_DNA"/>
</dbReference>
<accession>A0A543HXT9</accession>
<sequence>MWLVQPMNRTLLGVGVMLVLLLLYIFSAGQRAIVLISSESPVAVTMGWALAVLPLIALWALFRELAFGRRSSRLYARLAGEGGLPGADLPVTPSGHIERAAADAAFPEYRAEAEAQPERWQSWFRLGLMYDACGDRRRARHSIRQAIALDRASITHTAG</sequence>
<keyword evidence="4" id="KW-1185">Reference proteome</keyword>
<evidence type="ECO:0000256" key="1">
    <source>
        <dbReference type="PROSITE-ProRule" id="PRU00339"/>
    </source>
</evidence>
<comment type="caution">
    <text evidence="3">The sequence shown here is derived from an EMBL/GenBank/DDBJ whole genome shotgun (WGS) entry which is preliminary data.</text>
</comment>
<evidence type="ECO:0000313" key="4">
    <source>
        <dbReference type="Proteomes" id="UP000318331"/>
    </source>
</evidence>
<organism evidence="3 4">
    <name type="scientific">Klugiella xanthotipulae</name>
    <dbReference type="NCBI Taxonomy" id="244735"/>
    <lineage>
        <taxon>Bacteria</taxon>
        <taxon>Bacillati</taxon>
        <taxon>Actinomycetota</taxon>
        <taxon>Actinomycetes</taxon>
        <taxon>Micrococcales</taxon>
        <taxon>Microbacteriaceae</taxon>
        <taxon>Klugiella</taxon>
    </lineage>
</organism>
<dbReference type="SUPFAM" id="SSF48452">
    <property type="entry name" value="TPR-like"/>
    <property type="match status" value="1"/>
</dbReference>
<dbReference type="Gene3D" id="1.25.40.10">
    <property type="entry name" value="Tetratricopeptide repeat domain"/>
    <property type="match status" value="1"/>
</dbReference>
<feature type="transmembrane region" description="Helical" evidence="2">
    <location>
        <begin position="42"/>
        <end position="62"/>
    </location>
</feature>
<reference evidence="3 4" key="1">
    <citation type="submission" date="2019-06" db="EMBL/GenBank/DDBJ databases">
        <title>Sequencing the genomes of 1000 actinobacteria strains.</title>
        <authorList>
            <person name="Klenk H.-P."/>
        </authorList>
    </citation>
    <scope>NUCLEOTIDE SEQUENCE [LARGE SCALE GENOMIC DNA]</scope>
    <source>
        <strain evidence="3 4">DSM 18031</strain>
    </source>
</reference>
<feature type="repeat" description="TPR" evidence="1">
    <location>
        <begin position="120"/>
        <end position="153"/>
    </location>
</feature>
<name>A0A543HXT9_9MICO</name>
<dbReference type="InterPro" id="IPR011990">
    <property type="entry name" value="TPR-like_helical_dom_sf"/>
</dbReference>